<dbReference type="EMBL" id="SUTF01000003">
    <property type="protein sequence ID" value="MBE6510091.1"/>
    <property type="molecule type" value="Genomic_DNA"/>
</dbReference>
<dbReference type="PANTHER" id="PTHR43298">
    <property type="entry name" value="MULTIDRUG RESISTANCE PROTEIN NORM-RELATED"/>
    <property type="match status" value="1"/>
</dbReference>
<evidence type="ECO:0000256" key="4">
    <source>
        <dbReference type="ARBA" id="ARBA00022475"/>
    </source>
</evidence>
<dbReference type="PIRSF" id="PIRSF006603">
    <property type="entry name" value="DinF"/>
    <property type="match status" value="1"/>
</dbReference>
<comment type="subcellular location">
    <subcellularLocation>
        <location evidence="1">Cell membrane</location>
        <topology evidence="1">Multi-pass membrane protein</topology>
    </subcellularLocation>
</comment>
<evidence type="ECO:0000256" key="3">
    <source>
        <dbReference type="ARBA" id="ARBA00022449"/>
    </source>
</evidence>
<feature type="transmembrane region" description="Helical" evidence="10">
    <location>
        <begin position="382"/>
        <end position="403"/>
    </location>
</feature>
<keyword evidence="8 10" id="KW-0472">Membrane</keyword>
<keyword evidence="3" id="KW-0050">Antiport</keyword>
<comment type="caution">
    <text evidence="11">The sequence shown here is derived from an EMBL/GenBank/DDBJ whole genome shotgun (WGS) entry which is preliminary data.</text>
</comment>
<feature type="transmembrane region" description="Helical" evidence="10">
    <location>
        <begin position="21"/>
        <end position="41"/>
    </location>
</feature>
<protein>
    <recommendedName>
        <fullName evidence="9">Multidrug-efflux transporter</fullName>
    </recommendedName>
</protein>
<dbReference type="AlphaFoldDB" id="A0A8T3VL18"/>
<feature type="transmembrane region" description="Helical" evidence="10">
    <location>
        <begin position="165"/>
        <end position="186"/>
    </location>
</feature>
<evidence type="ECO:0000256" key="10">
    <source>
        <dbReference type="SAM" id="Phobius"/>
    </source>
</evidence>
<feature type="transmembrane region" description="Helical" evidence="10">
    <location>
        <begin position="92"/>
        <end position="120"/>
    </location>
</feature>
<evidence type="ECO:0000256" key="6">
    <source>
        <dbReference type="ARBA" id="ARBA00022989"/>
    </source>
</evidence>
<keyword evidence="7" id="KW-0406">Ion transport</keyword>
<gene>
    <name evidence="11" type="ORF">E7Z74_02295</name>
</gene>
<dbReference type="GO" id="GO:0042910">
    <property type="term" value="F:xenobiotic transmembrane transporter activity"/>
    <property type="evidence" value="ECO:0007669"/>
    <property type="project" value="InterPro"/>
</dbReference>
<dbReference type="GO" id="GO:0015297">
    <property type="term" value="F:antiporter activity"/>
    <property type="evidence" value="ECO:0007669"/>
    <property type="project" value="UniProtKB-KW"/>
</dbReference>
<name>A0A8T3VL18_9EURY</name>
<keyword evidence="6 10" id="KW-1133">Transmembrane helix</keyword>
<feature type="transmembrane region" description="Helical" evidence="10">
    <location>
        <begin position="312"/>
        <end position="331"/>
    </location>
</feature>
<feature type="transmembrane region" description="Helical" evidence="10">
    <location>
        <begin position="47"/>
        <end position="71"/>
    </location>
</feature>
<sequence length="447" mass="49922">MVKNVDFISDPKKAFWQFTSPLLLLTLFEAGYSFVDVFWVSQMDHQSFFAIGVAVPLVTLIMSFGKSIGVGTNSIMSREIGQNKIIDSYNSILHGIVVCLVIGFVVMISTFFLKYILIYMGATSSMELSMQYLTPIFLCPFVFIFSNFFANTLHAEGNSKIPTRLFILTNVLNLILDPIFIFVLGWGVSGVSYATILSSGITAVYLLYWYLSGKSEIPINFKYFKPGIVYDIFIVALPNFLTDSLWCISMLFFNKILIEQLGQIGVLLYSTASRIESILISPQKACGRGLLSVSGHLYGAHKIDELEGLYHYVLKITMLMALVSTIVFFFVREYGFALFSVTGVSESIFYIALAGIVIVPFNEISVMSGKMLDGMGKSYHELILTIAVIIYEIGIVTVLAPILKHGVCVLLAILIGEVTFGIFYYVLLRHLLKKSRDDIVHNVNHHA</sequence>
<dbReference type="GO" id="GO:0005886">
    <property type="term" value="C:plasma membrane"/>
    <property type="evidence" value="ECO:0007669"/>
    <property type="project" value="UniProtKB-SubCell"/>
</dbReference>
<dbReference type="Proteomes" id="UP000713479">
    <property type="component" value="Unassembled WGS sequence"/>
</dbReference>
<dbReference type="Pfam" id="PF01554">
    <property type="entry name" value="MatE"/>
    <property type="match status" value="2"/>
</dbReference>
<evidence type="ECO:0000256" key="2">
    <source>
        <dbReference type="ARBA" id="ARBA00022448"/>
    </source>
</evidence>
<evidence type="ECO:0000256" key="5">
    <source>
        <dbReference type="ARBA" id="ARBA00022692"/>
    </source>
</evidence>
<dbReference type="InterPro" id="IPR002528">
    <property type="entry name" value="MATE_fam"/>
</dbReference>
<keyword evidence="4" id="KW-1003">Cell membrane</keyword>
<dbReference type="InterPro" id="IPR048279">
    <property type="entry name" value="MdtK-like"/>
</dbReference>
<dbReference type="InterPro" id="IPR050222">
    <property type="entry name" value="MATE_MdtK"/>
</dbReference>
<accession>A0A8T3VL18</accession>
<dbReference type="PANTHER" id="PTHR43298:SF2">
    <property type="entry name" value="FMN_FAD EXPORTER YEEO-RELATED"/>
    <property type="match status" value="1"/>
</dbReference>
<evidence type="ECO:0000256" key="9">
    <source>
        <dbReference type="ARBA" id="ARBA00031636"/>
    </source>
</evidence>
<keyword evidence="2" id="KW-0813">Transport</keyword>
<evidence type="ECO:0000256" key="1">
    <source>
        <dbReference type="ARBA" id="ARBA00004651"/>
    </source>
</evidence>
<feature type="transmembrane region" description="Helical" evidence="10">
    <location>
        <begin position="192"/>
        <end position="211"/>
    </location>
</feature>
<evidence type="ECO:0000313" key="12">
    <source>
        <dbReference type="Proteomes" id="UP000713479"/>
    </source>
</evidence>
<reference evidence="11" key="1">
    <citation type="submission" date="2019-04" db="EMBL/GenBank/DDBJ databases">
        <title>Evolution of Biomass-Degrading Anaerobic Consortia Revealed by Metagenomics.</title>
        <authorList>
            <person name="Peng X."/>
        </authorList>
    </citation>
    <scope>NUCLEOTIDE SEQUENCE</scope>
    <source>
        <strain evidence="11">SIG13</strain>
    </source>
</reference>
<keyword evidence="5 10" id="KW-0812">Transmembrane</keyword>
<evidence type="ECO:0000313" key="11">
    <source>
        <dbReference type="EMBL" id="MBE6510091.1"/>
    </source>
</evidence>
<evidence type="ECO:0000256" key="8">
    <source>
        <dbReference type="ARBA" id="ARBA00023136"/>
    </source>
</evidence>
<organism evidence="11 12">
    <name type="scientific">Methanobrevibacter millerae</name>
    <dbReference type="NCBI Taxonomy" id="230361"/>
    <lineage>
        <taxon>Archaea</taxon>
        <taxon>Methanobacteriati</taxon>
        <taxon>Methanobacteriota</taxon>
        <taxon>Methanomada group</taxon>
        <taxon>Methanobacteria</taxon>
        <taxon>Methanobacteriales</taxon>
        <taxon>Methanobacteriaceae</taxon>
        <taxon>Methanobrevibacter</taxon>
    </lineage>
</organism>
<feature type="transmembrane region" description="Helical" evidence="10">
    <location>
        <begin position="132"/>
        <end position="153"/>
    </location>
</feature>
<evidence type="ECO:0000256" key="7">
    <source>
        <dbReference type="ARBA" id="ARBA00023065"/>
    </source>
</evidence>
<feature type="transmembrane region" description="Helical" evidence="10">
    <location>
        <begin position="409"/>
        <end position="427"/>
    </location>
</feature>
<proteinExistence type="predicted"/>
<feature type="transmembrane region" description="Helical" evidence="10">
    <location>
        <begin position="337"/>
        <end position="361"/>
    </location>
</feature>
<dbReference type="GO" id="GO:0006811">
    <property type="term" value="P:monoatomic ion transport"/>
    <property type="evidence" value="ECO:0007669"/>
    <property type="project" value="UniProtKB-KW"/>
</dbReference>